<dbReference type="GeneTree" id="ENSGT00500000044904"/>
<reference evidence="1" key="1">
    <citation type="submission" date="2023-05" db="EMBL/GenBank/DDBJ databases">
        <title>High-quality long-read genome of Scophthalmus maximus.</title>
        <authorList>
            <person name="Lien S."/>
            <person name="Martinez P."/>
        </authorList>
    </citation>
    <scope>NUCLEOTIDE SEQUENCE [LARGE SCALE GENOMIC DNA]</scope>
</reference>
<organism evidence="1 2">
    <name type="scientific">Scophthalmus maximus</name>
    <name type="common">Turbot</name>
    <name type="synonym">Psetta maxima</name>
    <dbReference type="NCBI Taxonomy" id="52904"/>
    <lineage>
        <taxon>Eukaryota</taxon>
        <taxon>Metazoa</taxon>
        <taxon>Chordata</taxon>
        <taxon>Craniata</taxon>
        <taxon>Vertebrata</taxon>
        <taxon>Euteleostomi</taxon>
        <taxon>Actinopterygii</taxon>
        <taxon>Neopterygii</taxon>
        <taxon>Teleostei</taxon>
        <taxon>Neoteleostei</taxon>
        <taxon>Acanthomorphata</taxon>
        <taxon>Carangaria</taxon>
        <taxon>Pleuronectiformes</taxon>
        <taxon>Pleuronectoidei</taxon>
        <taxon>Scophthalmidae</taxon>
        <taxon>Scophthalmus</taxon>
    </lineage>
</organism>
<dbReference type="Gene3D" id="3.40.50.300">
    <property type="entry name" value="P-loop containing nucleotide triphosphate hydrolases"/>
    <property type="match status" value="1"/>
</dbReference>
<evidence type="ECO:0000313" key="2">
    <source>
        <dbReference type="Proteomes" id="UP000694558"/>
    </source>
</evidence>
<protein>
    <recommendedName>
        <fullName evidence="3">AIG1-type G domain-containing protein</fullName>
    </recommendedName>
</protein>
<dbReference type="Proteomes" id="UP000694558">
    <property type="component" value="Chromosome 7"/>
</dbReference>
<dbReference type="Ensembl" id="ENSSMAT00000010965.2">
    <property type="protein sequence ID" value="ENSSMAP00000010822.2"/>
    <property type="gene ID" value="ENSSMAG00000006671.2"/>
</dbReference>
<dbReference type="InterPro" id="IPR027417">
    <property type="entry name" value="P-loop_NTPase"/>
</dbReference>
<dbReference type="PANTHER" id="PTHR32046">
    <property type="entry name" value="G DOMAIN-CONTAINING PROTEIN"/>
    <property type="match status" value="1"/>
</dbReference>
<evidence type="ECO:0008006" key="3">
    <source>
        <dbReference type="Google" id="ProtNLM"/>
    </source>
</evidence>
<dbReference type="AlphaFoldDB" id="A0A8D3A115"/>
<name>A0A8D3A115_SCOMX</name>
<reference evidence="1" key="2">
    <citation type="submission" date="2025-08" db="UniProtKB">
        <authorList>
            <consortium name="Ensembl"/>
        </authorList>
    </citation>
    <scope>IDENTIFICATION</scope>
</reference>
<evidence type="ECO:0000313" key="1">
    <source>
        <dbReference type="Ensembl" id="ENSSMAP00000010822.2"/>
    </source>
</evidence>
<accession>A0A8D3A115</accession>
<proteinExistence type="predicted"/>
<dbReference type="PANTHER" id="PTHR32046:SF14">
    <property type="match status" value="1"/>
</dbReference>
<sequence>MRHTKVQASTFIKTAALSVRTLNRLRGLKLIKSEFPQLYKLCLKEEDIDIEGCRKFTLGKESMRQNRTIMLLGATGSGKSTLINGIINYIVGVEWKDNFRFTLMDKTTEVTVQTQPSGRLQNELLTDHRGRPRGQRQEDHRAAAQKYVFDSVLSIFGKDVAENIRVLVTFADGQRPPVLEAITASGVPCPKAKDGLPVNFKFNNSALFAHNQSSAAESTRGEDEEGGFDQMFWNMGVKSMRRFFVALNVIETKSLSMTQDVLKERQHLEVSVENFHKLDKLHLSKYFGIEQTISRDESFEFEVKAVKPIMVDVSSAGIHLTDCRQCRFTCHDNCPYANDEDQQHCFAMGDAGYCTQCPGKCHWSEHYDQKYRWELMVCTWKETVEDVKEKFLEGITRKIPVQTLIDKLKTQRDLMTGEMEKPMETSNQCLSLSIPEYIAVLVAVLIAVLVEGDEAEVKPGLDTRIHNMGEIRHKY</sequence>
<dbReference type="SUPFAM" id="SSF52540">
    <property type="entry name" value="P-loop containing nucleoside triphosphate hydrolases"/>
    <property type="match status" value="2"/>
</dbReference>